<comment type="caution">
    <text evidence="6">The sequence shown here is derived from an EMBL/GenBank/DDBJ whole genome shotgun (WGS) entry which is preliminary data.</text>
</comment>
<dbReference type="InterPro" id="IPR051834">
    <property type="entry name" value="RING_finger_E3_ligase"/>
</dbReference>
<proteinExistence type="predicted"/>
<dbReference type="CDD" id="cd16454">
    <property type="entry name" value="RING-H2_PA-TM-RING"/>
    <property type="match status" value="1"/>
</dbReference>
<evidence type="ECO:0000259" key="5">
    <source>
        <dbReference type="PROSITE" id="PS50089"/>
    </source>
</evidence>
<accession>A0A1C7NEI1</accession>
<keyword evidence="3" id="KW-0862">Zinc</keyword>
<evidence type="ECO:0000256" key="4">
    <source>
        <dbReference type="PROSITE-ProRule" id="PRU00175"/>
    </source>
</evidence>
<dbReference type="GO" id="GO:0005634">
    <property type="term" value="C:nucleus"/>
    <property type="evidence" value="ECO:0007669"/>
    <property type="project" value="TreeGrafter"/>
</dbReference>
<evidence type="ECO:0000256" key="2">
    <source>
        <dbReference type="ARBA" id="ARBA00022771"/>
    </source>
</evidence>
<dbReference type="PANTHER" id="PTHR45931:SF3">
    <property type="entry name" value="RING ZINC FINGER-CONTAINING PROTEIN"/>
    <property type="match status" value="1"/>
</dbReference>
<dbReference type="SMART" id="SM00184">
    <property type="entry name" value="RING"/>
    <property type="match status" value="1"/>
</dbReference>
<gene>
    <name evidence="6" type="primary">RING1</name>
    <name evidence="6" type="ORF">A0J61_04427</name>
</gene>
<dbReference type="PROSITE" id="PS50089">
    <property type="entry name" value="ZF_RING_2"/>
    <property type="match status" value="1"/>
</dbReference>
<evidence type="ECO:0000256" key="3">
    <source>
        <dbReference type="ARBA" id="ARBA00022833"/>
    </source>
</evidence>
<keyword evidence="1" id="KW-0479">Metal-binding</keyword>
<dbReference type="Gene3D" id="3.30.40.10">
    <property type="entry name" value="Zinc/RING finger domain, C3HC4 (zinc finger)"/>
    <property type="match status" value="1"/>
</dbReference>
<dbReference type="EMBL" id="LUGH01000216">
    <property type="protein sequence ID" value="OBZ87523.1"/>
    <property type="molecule type" value="Genomic_DNA"/>
</dbReference>
<keyword evidence="2 4" id="KW-0863">Zinc-finger</keyword>
<dbReference type="AlphaFoldDB" id="A0A1C7NEI1"/>
<dbReference type="GO" id="GO:0006511">
    <property type="term" value="P:ubiquitin-dependent protein catabolic process"/>
    <property type="evidence" value="ECO:0007669"/>
    <property type="project" value="TreeGrafter"/>
</dbReference>
<dbReference type="GO" id="GO:0008270">
    <property type="term" value="F:zinc ion binding"/>
    <property type="evidence" value="ECO:0007669"/>
    <property type="project" value="UniProtKB-KW"/>
</dbReference>
<name>A0A1C7NEI1_9FUNG</name>
<dbReference type="Proteomes" id="UP000093000">
    <property type="component" value="Unassembled WGS sequence"/>
</dbReference>
<sequence>MRFGSCIYCHRVIAIVNGTRVCGSCYILDQRDLVQEESEEDDEEEEEEEELEYLSEYEDMSDSENYVNEISQFFEQRWYDHISRANQLHREWIDDDTDGELDFAYQGMDSGDEVFIDHQEEDSGDEAFVGYREGDSDAYEGPPLLELPDDDSIELTSVYDEVPNDYEESDAYDSEGPPAIYSLDFSDEENEDETLSNIVEESLGVYFERLYSIRERLRQNNDYTTETLIQQLLHIYVANGTHESNTKGATESQMAALKRRTLTQQELSDGYSSNECTICTETYDEKLELTELPCSHEYHSVCIRQWLRINSNCPICRQTLAVSISNHSVEFMDDVD</sequence>
<reference evidence="6 7" key="1">
    <citation type="submission" date="2016-03" db="EMBL/GenBank/DDBJ databases">
        <title>Choanephora cucurbitarum.</title>
        <authorList>
            <person name="Min B."/>
            <person name="Park H."/>
            <person name="Park J.-H."/>
            <person name="Shin H.-D."/>
            <person name="Choi I.-G."/>
        </authorList>
    </citation>
    <scope>NUCLEOTIDE SEQUENCE [LARGE SCALE GENOMIC DNA]</scope>
    <source>
        <strain evidence="6 7">KUS-F28377</strain>
    </source>
</reference>
<evidence type="ECO:0000256" key="1">
    <source>
        <dbReference type="ARBA" id="ARBA00022723"/>
    </source>
</evidence>
<evidence type="ECO:0000313" key="7">
    <source>
        <dbReference type="Proteomes" id="UP000093000"/>
    </source>
</evidence>
<organism evidence="6 7">
    <name type="scientific">Choanephora cucurbitarum</name>
    <dbReference type="NCBI Taxonomy" id="101091"/>
    <lineage>
        <taxon>Eukaryota</taxon>
        <taxon>Fungi</taxon>
        <taxon>Fungi incertae sedis</taxon>
        <taxon>Mucoromycota</taxon>
        <taxon>Mucoromycotina</taxon>
        <taxon>Mucoromycetes</taxon>
        <taxon>Mucorales</taxon>
        <taxon>Mucorineae</taxon>
        <taxon>Choanephoraceae</taxon>
        <taxon>Choanephoroideae</taxon>
        <taxon>Choanephora</taxon>
    </lineage>
</organism>
<protein>
    <submittedName>
        <fullName evidence="6">E3 ubiquitin-protein ligase RING1</fullName>
    </submittedName>
</protein>
<keyword evidence="7" id="KW-1185">Reference proteome</keyword>
<dbReference type="Pfam" id="PF13639">
    <property type="entry name" value="zf-RING_2"/>
    <property type="match status" value="1"/>
</dbReference>
<feature type="domain" description="RING-type" evidence="5">
    <location>
        <begin position="276"/>
        <end position="317"/>
    </location>
</feature>
<dbReference type="OrthoDB" id="2257726at2759"/>
<dbReference type="STRING" id="101091.A0A1C7NEI1"/>
<evidence type="ECO:0000313" key="6">
    <source>
        <dbReference type="EMBL" id="OBZ87523.1"/>
    </source>
</evidence>
<dbReference type="InterPro" id="IPR001841">
    <property type="entry name" value="Znf_RING"/>
</dbReference>
<dbReference type="GO" id="GO:0061630">
    <property type="term" value="F:ubiquitin protein ligase activity"/>
    <property type="evidence" value="ECO:0007669"/>
    <property type="project" value="TreeGrafter"/>
</dbReference>
<dbReference type="SUPFAM" id="SSF57850">
    <property type="entry name" value="RING/U-box"/>
    <property type="match status" value="1"/>
</dbReference>
<dbReference type="InterPro" id="IPR013083">
    <property type="entry name" value="Znf_RING/FYVE/PHD"/>
</dbReference>
<dbReference type="InParanoid" id="A0A1C7NEI1"/>
<dbReference type="PANTHER" id="PTHR45931">
    <property type="entry name" value="SI:CH211-59O9.10"/>
    <property type="match status" value="1"/>
</dbReference>